<feature type="chain" id="PRO_5036839108" description="Lipoprotein" evidence="2">
    <location>
        <begin position="27"/>
        <end position="170"/>
    </location>
</feature>
<sequence>MFTRSGPFLALGALLLAGLAACESGAGDTAAKAPVAPPSAAPAVSATTTAAPGVSATSSAPAGGKTSGQPAPGGGAAANCPVSAATLLAAVKKEHPGWGEQELTEITCYRNFAISTRRAADPGADTEVQTFRYAGGAWHTFVGGSGGFCKGVPAEVTKYFRAHGRGGCES</sequence>
<evidence type="ECO:0000256" key="1">
    <source>
        <dbReference type="SAM" id="MobiDB-lite"/>
    </source>
</evidence>
<keyword evidence="2" id="KW-0732">Signal</keyword>
<organism evidence="3 4">
    <name type="scientific">Actinoplanes nipponensis</name>
    <dbReference type="NCBI Taxonomy" id="135950"/>
    <lineage>
        <taxon>Bacteria</taxon>
        <taxon>Bacillati</taxon>
        <taxon>Actinomycetota</taxon>
        <taxon>Actinomycetes</taxon>
        <taxon>Micromonosporales</taxon>
        <taxon>Micromonosporaceae</taxon>
        <taxon>Actinoplanes</taxon>
    </lineage>
</organism>
<feature type="signal peptide" evidence="2">
    <location>
        <begin position="1"/>
        <end position="26"/>
    </location>
</feature>
<feature type="compositionally biased region" description="Low complexity" evidence="1">
    <location>
        <begin position="52"/>
        <end position="70"/>
    </location>
</feature>
<dbReference type="RefSeq" id="WP_203770968.1">
    <property type="nucleotide sequence ID" value="NZ_BAAAYJ010000078.1"/>
</dbReference>
<protein>
    <recommendedName>
        <fullName evidence="5">Lipoprotein</fullName>
    </recommendedName>
</protein>
<evidence type="ECO:0000313" key="4">
    <source>
        <dbReference type="Proteomes" id="UP000647172"/>
    </source>
</evidence>
<dbReference type="PROSITE" id="PS51257">
    <property type="entry name" value="PROKAR_LIPOPROTEIN"/>
    <property type="match status" value="1"/>
</dbReference>
<reference evidence="3" key="1">
    <citation type="submission" date="2021-01" db="EMBL/GenBank/DDBJ databases">
        <title>Whole genome shotgun sequence of Actinoplanes nipponensis NBRC 14063.</title>
        <authorList>
            <person name="Komaki H."/>
            <person name="Tamura T."/>
        </authorList>
    </citation>
    <scope>NUCLEOTIDE SEQUENCE</scope>
    <source>
        <strain evidence="3">NBRC 14063</strain>
    </source>
</reference>
<keyword evidence="4" id="KW-1185">Reference proteome</keyword>
<dbReference type="AlphaFoldDB" id="A0A919MMU5"/>
<gene>
    <name evidence="3" type="ORF">Ani05nite_44350</name>
</gene>
<accession>A0A919MMU5</accession>
<dbReference type="EMBL" id="BOMQ01000053">
    <property type="protein sequence ID" value="GIE50901.1"/>
    <property type="molecule type" value="Genomic_DNA"/>
</dbReference>
<evidence type="ECO:0008006" key="5">
    <source>
        <dbReference type="Google" id="ProtNLM"/>
    </source>
</evidence>
<evidence type="ECO:0000256" key="2">
    <source>
        <dbReference type="SAM" id="SignalP"/>
    </source>
</evidence>
<feature type="region of interest" description="Disordered" evidence="1">
    <location>
        <begin position="52"/>
        <end position="76"/>
    </location>
</feature>
<evidence type="ECO:0000313" key="3">
    <source>
        <dbReference type="EMBL" id="GIE50901.1"/>
    </source>
</evidence>
<dbReference type="Proteomes" id="UP000647172">
    <property type="component" value="Unassembled WGS sequence"/>
</dbReference>
<proteinExistence type="predicted"/>
<comment type="caution">
    <text evidence="3">The sequence shown here is derived from an EMBL/GenBank/DDBJ whole genome shotgun (WGS) entry which is preliminary data.</text>
</comment>
<name>A0A919MMU5_9ACTN</name>